<proteinExistence type="predicted"/>
<evidence type="ECO:0000313" key="1">
    <source>
        <dbReference type="EMBL" id="JAD78201.1"/>
    </source>
</evidence>
<protein>
    <submittedName>
        <fullName evidence="1">Uncharacterized protein</fullName>
    </submittedName>
</protein>
<dbReference type="EMBL" id="GBRH01219694">
    <property type="protein sequence ID" value="JAD78201.1"/>
    <property type="molecule type" value="Transcribed_RNA"/>
</dbReference>
<reference evidence="1" key="2">
    <citation type="journal article" date="2015" name="Data Brief">
        <title>Shoot transcriptome of the giant reed, Arundo donax.</title>
        <authorList>
            <person name="Barrero R.A."/>
            <person name="Guerrero F.D."/>
            <person name="Moolhuijzen P."/>
            <person name="Goolsby J.A."/>
            <person name="Tidwell J."/>
            <person name="Bellgard S.E."/>
            <person name="Bellgard M.I."/>
        </authorList>
    </citation>
    <scope>NUCLEOTIDE SEQUENCE</scope>
    <source>
        <tissue evidence="1">Shoot tissue taken approximately 20 cm above the soil surface</tissue>
    </source>
</reference>
<accession>A0A0A9CRJ4</accession>
<name>A0A0A9CRJ4_ARUDO</name>
<reference evidence="1" key="1">
    <citation type="submission" date="2014-09" db="EMBL/GenBank/DDBJ databases">
        <authorList>
            <person name="Magalhaes I.L.F."/>
            <person name="Oliveira U."/>
            <person name="Santos F.R."/>
            <person name="Vidigal T.H.D.A."/>
            <person name="Brescovit A.D."/>
            <person name="Santos A.J."/>
        </authorList>
    </citation>
    <scope>NUCLEOTIDE SEQUENCE</scope>
    <source>
        <tissue evidence="1">Shoot tissue taken approximately 20 cm above the soil surface</tissue>
    </source>
</reference>
<dbReference type="AlphaFoldDB" id="A0A0A9CRJ4"/>
<sequence>MSNLCLRSSVFVSLTRLQILSAPFSFHAADCRRRLQIKRGRLVFLKVSAVQELEDLRMV</sequence>
<organism evidence="1">
    <name type="scientific">Arundo donax</name>
    <name type="common">Giant reed</name>
    <name type="synonym">Donax arundinaceus</name>
    <dbReference type="NCBI Taxonomy" id="35708"/>
    <lineage>
        <taxon>Eukaryota</taxon>
        <taxon>Viridiplantae</taxon>
        <taxon>Streptophyta</taxon>
        <taxon>Embryophyta</taxon>
        <taxon>Tracheophyta</taxon>
        <taxon>Spermatophyta</taxon>
        <taxon>Magnoliopsida</taxon>
        <taxon>Liliopsida</taxon>
        <taxon>Poales</taxon>
        <taxon>Poaceae</taxon>
        <taxon>PACMAD clade</taxon>
        <taxon>Arundinoideae</taxon>
        <taxon>Arundineae</taxon>
        <taxon>Arundo</taxon>
    </lineage>
</organism>